<feature type="compositionally biased region" description="Polar residues" evidence="1">
    <location>
        <begin position="92"/>
        <end position="107"/>
    </location>
</feature>
<comment type="caution">
    <text evidence="2">The sequence shown here is derived from an EMBL/GenBank/DDBJ whole genome shotgun (WGS) entry which is preliminary data.</text>
</comment>
<dbReference type="AlphaFoldDB" id="A0AA39FWY1"/>
<keyword evidence="3" id="KW-1185">Reference proteome</keyword>
<evidence type="ECO:0000313" key="3">
    <source>
        <dbReference type="Proteomes" id="UP001168990"/>
    </source>
</evidence>
<evidence type="ECO:0000256" key="1">
    <source>
        <dbReference type="SAM" id="MobiDB-lite"/>
    </source>
</evidence>
<dbReference type="EMBL" id="JAQQBS010000001">
    <property type="protein sequence ID" value="KAK0177061.1"/>
    <property type="molecule type" value="Genomic_DNA"/>
</dbReference>
<feature type="region of interest" description="Disordered" evidence="1">
    <location>
        <begin position="1"/>
        <end position="33"/>
    </location>
</feature>
<feature type="compositionally biased region" description="Basic and acidic residues" evidence="1">
    <location>
        <begin position="1"/>
        <end position="13"/>
    </location>
</feature>
<gene>
    <name evidence="2" type="ORF">PV328_001142</name>
</gene>
<feature type="region of interest" description="Disordered" evidence="1">
    <location>
        <begin position="90"/>
        <end position="152"/>
    </location>
</feature>
<evidence type="ECO:0000313" key="2">
    <source>
        <dbReference type="EMBL" id="KAK0177061.1"/>
    </source>
</evidence>
<sequence length="152" mass="16585">MGKKTQTEPRAEEQNNPDAPLPIETETASGPAHINEVELMRRRVAELARDLDPMHIITVLDARGLSSAGPNDTLTNRLVRVPQVTFADGHRLSSSPVLPNNRASSTRLMEPGNGQERNSPTPPRDPDQIPQPSAFGGSSWFKNTTFNVPGSR</sequence>
<reference evidence="2" key="2">
    <citation type="submission" date="2023-03" db="EMBL/GenBank/DDBJ databases">
        <authorList>
            <person name="Inwood S.N."/>
            <person name="Skelly J.G."/>
            <person name="Guhlin J."/>
            <person name="Harrop T.W.R."/>
            <person name="Goldson S.G."/>
            <person name="Dearden P.K."/>
        </authorList>
    </citation>
    <scope>NUCLEOTIDE SEQUENCE</scope>
    <source>
        <strain evidence="2">Irish</strain>
        <tissue evidence="2">Whole body</tissue>
    </source>
</reference>
<protein>
    <submittedName>
        <fullName evidence="2">Uncharacterized protein</fullName>
    </submittedName>
</protein>
<name>A0AA39FWY1_9HYME</name>
<organism evidence="2 3">
    <name type="scientific">Microctonus aethiopoides</name>
    <dbReference type="NCBI Taxonomy" id="144406"/>
    <lineage>
        <taxon>Eukaryota</taxon>
        <taxon>Metazoa</taxon>
        <taxon>Ecdysozoa</taxon>
        <taxon>Arthropoda</taxon>
        <taxon>Hexapoda</taxon>
        <taxon>Insecta</taxon>
        <taxon>Pterygota</taxon>
        <taxon>Neoptera</taxon>
        <taxon>Endopterygota</taxon>
        <taxon>Hymenoptera</taxon>
        <taxon>Apocrita</taxon>
        <taxon>Ichneumonoidea</taxon>
        <taxon>Braconidae</taxon>
        <taxon>Euphorinae</taxon>
        <taxon>Microctonus</taxon>
    </lineage>
</organism>
<proteinExistence type="predicted"/>
<dbReference type="Proteomes" id="UP001168990">
    <property type="component" value="Unassembled WGS sequence"/>
</dbReference>
<feature type="compositionally biased region" description="Polar residues" evidence="1">
    <location>
        <begin position="140"/>
        <end position="152"/>
    </location>
</feature>
<accession>A0AA39FWY1</accession>
<reference evidence="2" key="1">
    <citation type="journal article" date="2023" name="bioRxiv">
        <title>Scaffold-level genome assemblies of two parasitoid biocontrol wasps reveal the parthenogenesis mechanism and an associated novel virus.</title>
        <authorList>
            <person name="Inwood S."/>
            <person name="Skelly J."/>
            <person name="Guhlin J."/>
            <person name="Harrop T."/>
            <person name="Goldson S."/>
            <person name="Dearden P."/>
        </authorList>
    </citation>
    <scope>NUCLEOTIDE SEQUENCE</scope>
    <source>
        <strain evidence="2">Irish</strain>
        <tissue evidence="2">Whole body</tissue>
    </source>
</reference>